<organism evidence="1 2">
    <name type="scientific">Cichlidogyrus casuarinus</name>
    <dbReference type="NCBI Taxonomy" id="1844966"/>
    <lineage>
        <taxon>Eukaryota</taxon>
        <taxon>Metazoa</taxon>
        <taxon>Spiralia</taxon>
        <taxon>Lophotrochozoa</taxon>
        <taxon>Platyhelminthes</taxon>
        <taxon>Monogenea</taxon>
        <taxon>Monopisthocotylea</taxon>
        <taxon>Dactylogyridea</taxon>
        <taxon>Ancyrocephalidae</taxon>
        <taxon>Cichlidogyrus</taxon>
    </lineage>
</organism>
<keyword evidence="2" id="KW-1185">Reference proteome</keyword>
<evidence type="ECO:0000313" key="1">
    <source>
        <dbReference type="EMBL" id="KAL3315998.1"/>
    </source>
</evidence>
<comment type="caution">
    <text evidence="1">The sequence shown here is derived from an EMBL/GenBank/DDBJ whole genome shotgun (WGS) entry which is preliminary data.</text>
</comment>
<evidence type="ECO:0000313" key="2">
    <source>
        <dbReference type="Proteomes" id="UP001626550"/>
    </source>
</evidence>
<dbReference type="AlphaFoldDB" id="A0ABD2Q8X0"/>
<dbReference type="EMBL" id="JBJKFK010000624">
    <property type="protein sequence ID" value="KAL3315998.1"/>
    <property type="molecule type" value="Genomic_DNA"/>
</dbReference>
<gene>
    <name evidence="1" type="primary">MPEG1_3</name>
    <name evidence="1" type="ORF">Ciccas_005354</name>
</gene>
<accession>A0ABD2Q8X0</accession>
<reference evidence="1 2" key="1">
    <citation type="submission" date="2024-11" db="EMBL/GenBank/DDBJ databases">
        <title>Adaptive evolution of stress response genes in parasites aligns with host niche diversity.</title>
        <authorList>
            <person name="Hahn C."/>
            <person name="Resl P."/>
        </authorList>
    </citation>
    <scope>NUCLEOTIDE SEQUENCE [LARGE SCALE GENOMIC DNA]</scope>
    <source>
        <strain evidence="1">EGGRZ-B1_66</strain>
        <tissue evidence="1">Body</tissue>
    </source>
</reference>
<sequence>MGGTSIPLSAWRQNNQCALEPDQELLAVLPGSGWDNLLNQERLQVVDREDYSQCKLSTDRRFVVPGQMNSHFLLQ</sequence>
<dbReference type="Proteomes" id="UP001626550">
    <property type="component" value="Unassembled WGS sequence"/>
</dbReference>
<proteinExistence type="predicted"/>
<protein>
    <submittedName>
        <fullName evidence="1">Macrophage expressed 1</fullName>
    </submittedName>
</protein>
<name>A0ABD2Q8X0_9PLAT</name>